<dbReference type="InterPro" id="IPR005373">
    <property type="entry name" value="PHAF1"/>
</dbReference>
<organism evidence="3 4">
    <name type="scientific">Pichia sorbitophila (strain ATCC MYA-4447 / BCRC 22081 / CBS 7064 / NBRC 10061 / NRRL Y-12695)</name>
    <name type="common">Hybrid yeast</name>
    <dbReference type="NCBI Taxonomy" id="559304"/>
    <lineage>
        <taxon>Eukaryota</taxon>
        <taxon>Fungi</taxon>
        <taxon>Dikarya</taxon>
        <taxon>Ascomycota</taxon>
        <taxon>Saccharomycotina</taxon>
        <taxon>Pichiomycetes</taxon>
        <taxon>Debaryomycetaceae</taxon>
        <taxon>Millerozyma</taxon>
    </lineage>
</organism>
<dbReference type="PANTHER" id="PTHR13465">
    <property type="entry name" value="UPF0183 PROTEIN"/>
    <property type="match status" value="1"/>
</dbReference>
<dbReference type="HOGENOM" id="CLU_559104_0_0_1"/>
<dbReference type="AlphaFoldDB" id="G8YBS3"/>
<dbReference type="InterPro" id="IPR039156">
    <property type="entry name" value="PHAF1/BROMI"/>
</dbReference>
<evidence type="ECO:0000313" key="3">
    <source>
        <dbReference type="EMBL" id="CCE82404.1"/>
    </source>
</evidence>
<accession>G8YBS3</accession>
<dbReference type="PANTHER" id="PTHR13465:SF2">
    <property type="entry name" value="PHAGOSOME ASSEMBLY FACTOR 1"/>
    <property type="match status" value="1"/>
</dbReference>
<feature type="compositionally biased region" description="Low complexity" evidence="2">
    <location>
        <begin position="127"/>
        <end position="138"/>
    </location>
</feature>
<sequence length="518" mass="58265">MVSGTAITPGEGVGGVIKLGSSMYTIVNQLTKYEQKIKIVYSEKEYLDTPITVMVPDLGMRLVFENSNKQELILIEVLDFSKLRLLYNGLALNEIVEQVRPASNEISGSGDSSASSADRLPSPDARGVVSSTESNNESGETEIETLVVPPNLGDIYNKLFGPTYPGRVSKDFRRYILSYPGIAFKFKIDSDELVAQLKSSDNANENNIISTLLNWRKQSDVWCISISVFHGSSWDSFVKSLSSSKSSTKTVSSRRTENSGPQIESLVMNLKMGVIKIIFETEKDRDDKNEFEIRIGQTTQQEVLNILGPPDDYFNKFDSRLLIHNYLSKSLNLDLNDTSIYKFHNYFKYGLDFLYDLNSSSNMHSTGVLTKVIIHNGGIAESLDFMKWNKCRWRVFTGKSSDEKNPFNMKDDVVINSSMYFKQIPQPFFKALSDDVPRPVFLNRNETEFIDNDLTIIEPEELACNSSPPLFDRTSLNGTTTPSVVENKKWGQSKLYGCNRCIMEVIESNGCISSLTIF</sequence>
<feature type="region of interest" description="Disordered" evidence="2">
    <location>
        <begin position="103"/>
        <end position="144"/>
    </location>
</feature>
<evidence type="ECO:0000256" key="2">
    <source>
        <dbReference type="SAM" id="MobiDB-lite"/>
    </source>
</evidence>
<protein>
    <submittedName>
        <fullName evidence="3">Piso0_002129 protein</fullName>
    </submittedName>
</protein>
<name>G8YBS3_PICSO</name>
<comment type="similarity">
    <text evidence="1">Belongs to the PHAF1 family.</text>
</comment>
<evidence type="ECO:0000313" key="4">
    <source>
        <dbReference type="Proteomes" id="UP000005222"/>
    </source>
</evidence>
<dbReference type="InParanoid" id="G8YBS3"/>
<dbReference type="GO" id="GO:0043001">
    <property type="term" value="P:Golgi to plasma membrane protein transport"/>
    <property type="evidence" value="ECO:0007669"/>
    <property type="project" value="TreeGrafter"/>
</dbReference>
<dbReference type="GO" id="GO:0005802">
    <property type="term" value="C:trans-Golgi network"/>
    <property type="evidence" value="ECO:0007669"/>
    <property type="project" value="TreeGrafter"/>
</dbReference>
<evidence type="ECO:0000256" key="1">
    <source>
        <dbReference type="ARBA" id="ARBA00024339"/>
    </source>
</evidence>
<dbReference type="Proteomes" id="UP000005222">
    <property type="component" value="Chromosome J"/>
</dbReference>
<reference evidence="3 4" key="1">
    <citation type="journal article" date="2012" name="G3 (Bethesda)">
        <title>Pichia sorbitophila, an interspecies yeast hybrid reveals early steps of genome resolution following polyploidization.</title>
        <authorList>
            <person name="Leh Louis V."/>
            <person name="Despons L."/>
            <person name="Friedrich A."/>
            <person name="Martin T."/>
            <person name="Durrens P."/>
            <person name="Casaregola S."/>
            <person name="Neuveglise C."/>
            <person name="Fairhead C."/>
            <person name="Marck C."/>
            <person name="Cruz J.A."/>
            <person name="Straub M.L."/>
            <person name="Kugler V."/>
            <person name="Sacerdot C."/>
            <person name="Uzunov Z."/>
            <person name="Thierry A."/>
            <person name="Weiss S."/>
            <person name="Bleykasten C."/>
            <person name="De Montigny J."/>
            <person name="Jacques N."/>
            <person name="Jung P."/>
            <person name="Lemaire M."/>
            <person name="Mallet S."/>
            <person name="Morel G."/>
            <person name="Richard G.F."/>
            <person name="Sarkar A."/>
            <person name="Savel G."/>
            <person name="Schacherer J."/>
            <person name="Seret M.L."/>
            <person name="Talla E."/>
            <person name="Samson G."/>
            <person name="Jubin C."/>
            <person name="Poulain J."/>
            <person name="Vacherie B."/>
            <person name="Barbe V."/>
            <person name="Pelletier E."/>
            <person name="Sherman D.J."/>
            <person name="Westhof E."/>
            <person name="Weissenbach J."/>
            <person name="Baret P.V."/>
            <person name="Wincker P."/>
            <person name="Gaillardin C."/>
            <person name="Dujon B."/>
            <person name="Souciet J.L."/>
        </authorList>
    </citation>
    <scope>NUCLEOTIDE SEQUENCE [LARGE SCALE GENOMIC DNA]</scope>
    <source>
        <strain evidence="4">ATCC MYA-4447 / BCRC 22081 / CBS 7064 / NBRC 10061 / NRRL Y-12695</strain>
    </source>
</reference>
<dbReference type="OMA" id="HNYFRYG"/>
<dbReference type="OrthoDB" id="411211at2759"/>
<proteinExistence type="inferred from homology"/>
<dbReference type="EMBL" id="FO082050">
    <property type="protein sequence ID" value="CCE82404.1"/>
    <property type="molecule type" value="Genomic_DNA"/>
</dbReference>
<gene>
    <name evidence="3" type="primary">Piso0_002129</name>
    <name evidence="3" type="ORF">GNLVRS01_PISO0J05289g</name>
</gene>
<keyword evidence="4" id="KW-1185">Reference proteome</keyword>
<dbReference type="Pfam" id="PF03676">
    <property type="entry name" value="PHAF1"/>
    <property type="match status" value="2"/>
</dbReference>
<dbReference type="eggNOG" id="KOG2819">
    <property type="taxonomic scope" value="Eukaryota"/>
</dbReference>
<feature type="compositionally biased region" description="Low complexity" evidence="2">
    <location>
        <begin position="107"/>
        <end position="118"/>
    </location>
</feature>